<gene>
    <name evidence="1" type="primary">SLM2</name>
    <name evidence="1" type="ORF">M8818_000144</name>
</gene>
<comment type="caution">
    <text evidence="1">The sequence shown here is derived from an EMBL/GenBank/DDBJ whole genome shotgun (WGS) entry which is preliminary data.</text>
</comment>
<evidence type="ECO:0000313" key="1">
    <source>
        <dbReference type="EMBL" id="KAK8221977.1"/>
    </source>
</evidence>
<accession>A0ACC3SR29</accession>
<proteinExistence type="predicted"/>
<reference evidence="1" key="1">
    <citation type="submission" date="2024-02" db="EMBL/GenBank/DDBJ databases">
        <title>Metagenome Assembled Genome of Zalaria obscura JY119.</title>
        <authorList>
            <person name="Vighnesh L."/>
            <person name="Jagadeeshwari U."/>
            <person name="Venkata Ramana C."/>
            <person name="Sasikala C."/>
        </authorList>
    </citation>
    <scope>NUCLEOTIDE SEQUENCE</scope>
    <source>
        <strain evidence="1">JY119</strain>
    </source>
</reference>
<protein>
    <submittedName>
        <fullName evidence="1">Phosphatidylinositol 4,5-bisphosphate-binding protein</fullName>
    </submittedName>
</protein>
<dbReference type="Proteomes" id="UP001320706">
    <property type="component" value="Unassembled WGS sequence"/>
</dbReference>
<organism evidence="1 2">
    <name type="scientific">Zalaria obscura</name>
    <dbReference type="NCBI Taxonomy" id="2024903"/>
    <lineage>
        <taxon>Eukaryota</taxon>
        <taxon>Fungi</taxon>
        <taxon>Dikarya</taxon>
        <taxon>Ascomycota</taxon>
        <taxon>Pezizomycotina</taxon>
        <taxon>Dothideomycetes</taxon>
        <taxon>Dothideomycetidae</taxon>
        <taxon>Dothideales</taxon>
        <taxon>Zalariaceae</taxon>
        <taxon>Zalaria</taxon>
    </lineage>
</organism>
<evidence type="ECO:0000313" key="2">
    <source>
        <dbReference type="Proteomes" id="UP001320706"/>
    </source>
</evidence>
<name>A0ACC3SR29_9PEZI</name>
<dbReference type="EMBL" id="JAMKPW020000001">
    <property type="protein sequence ID" value="KAK8221977.1"/>
    <property type="molecule type" value="Genomic_DNA"/>
</dbReference>
<sequence length="1039" mass="114318">MSSRPQTPSTAVYGSVPGVSDSHVDRGYGTGSRTNITTTGVADFAQGNPQEVSPISQSYTRSVAELNNYNDIQREASLRNEGQGLNRSASTASTAVHREATPSRSNTLKKKGSVSRRTSLKHSTSRKSLRSMKGGYPDGVDQENYHYALYTPIPTSGSPTDILANRFQAWRQLLKQLITYFREVQTSYEHRAKALMKVSNVISNTSHPSVFITDGGLADATRILSDYHKHSLAEANKSRDIEADVIAALTGLRSDLGQKIKEIKSLSGDFKNTVDREKEGTRKAIDALAEALQHVDHDAGDEKGRHDPFIVRLGVERQIERQIDEENYLHRAYLNLETSGRELESIVVGEIQKAYNALASILKREGDDAYGTVESLRTGPIAMPKDSEWMSFVSTDPHFVNPKLPLRRIEDIEYSGKHHPAAAEVRAGMLERKSKYLKSYTPGWYVLSPTHLHEFKSADKIFSQPPVMSLYLPDQKLGSHSGPESSSHKFMLKGRQAGGMHRGHSWVFRAESYDTMMAWYEAIKNLTEKTGEERNAFVRQHARSVSGNSHRASISSDGMEEDEADQVPYSAQSSVVAQPIEQTREERPAPGGRFPSDLQVPRERPLSPSSGSSEPDREVIAAAGALPGTGVPFPGNNMGEPTPRLEKYETNPYELRGIDAGEDASLAASAGVGAAAVAAHERNRERSEIEGLQVVETPMEQERQRRVEQVVQTPVVQTPMEQERERRVEQVVETPVAQTPMEQERERRMESPQPVNEQSRTAGAYGMESPQPTHEQTTIMQTYQPITDQRNTWTDRQPTTEPDRSVESYQPTTEPDRSLESYQPTAAPANTMYATTTASRLDPRNEPEPETARDTGDIVETQTYALPILQRDVSHQMQPEPTVTSPLQQTPRPAEPIRHESVYGDWMAPAAAGTATGIIGSEAYHRSQDPTITGETFENPRTPPEPPTPAQVNNTIAYNATKDYVDTSSGSGPSEASASTVPTSITGSGMAEAGNGLDGLGGLEKDGAAPTGRIFPVVRHNTDMSVSQLHVPGEYEQSP</sequence>
<keyword evidence="2" id="KW-1185">Reference proteome</keyword>